<dbReference type="InterPro" id="IPR058792">
    <property type="entry name" value="Beta-barrel_RND_2"/>
</dbReference>
<dbReference type="PANTHER" id="PTHR30469">
    <property type="entry name" value="MULTIDRUG RESISTANCE PROTEIN MDTA"/>
    <property type="match status" value="1"/>
</dbReference>
<comment type="caution">
    <text evidence="8">The sequence shown here is derived from an EMBL/GenBank/DDBJ whole genome shotgun (WGS) entry which is preliminary data.</text>
</comment>
<sequence length="375" mass="40419">MNKKILWVCAVLFLALGSWFLWSHVVMASEKNSDKVVEAPRPRPVGLETVGVGAIRSDRRYPGVVEADQEAFLAFRVAGPLTKVDVQLGDLVKKGQRLAQIDPRDFRDEIEVLKAQLEGARATLENAQTDYGRSKSLLKEKVIAQAEYDGAKKAVTTARSSVRNLSAQLDIAGHRLQDTELKAPFDGIVSERKVENHEMVSAGQVVMGLLDISTLKVTANVPEGALVRGSLSEGTKAELSFPSIPDLKLTGTLEEWSSSPDPATRTYSVSFSFPAPEGVRVLPGMTAEVLWNGEEGSSEVVTVPLGAVVSRGDGGSSVWVYDPDEKVVRSRSVSLGKVGGDDRLPVIDGLRPGERIVVAGVDFVTEGMSVSPLER</sequence>
<feature type="domain" description="CusB-like beta-barrel" evidence="6">
    <location>
        <begin position="217"/>
        <end position="294"/>
    </location>
</feature>
<keyword evidence="3" id="KW-0813">Transport</keyword>
<evidence type="ECO:0000259" key="6">
    <source>
        <dbReference type="Pfam" id="PF25954"/>
    </source>
</evidence>
<dbReference type="Proteomes" id="UP001200430">
    <property type="component" value="Unassembled WGS sequence"/>
</dbReference>
<feature type="domain" description="Multidrug resistance protein MdtA-like alpha-helical hairpin" evidence="4">
    <location>
        <begin position="111"/>
        <end position="176"/>
    </location>
</feature>
<dbReference type="Pfam" id="PF25876">
    <property type="entry name" value="HH_MFP_RND"/>
    <property type="match status" value="1"/>
</dbReference>
<evidence type="ECO:0000259" key="7">
    <source>
        <dbReference type="Pfam" id="PF25967"/>
    </source>
</evidence>
<dbReference type="Pfam" id="PF25917">
    <property type="entry name" value="BSH_RND"/>
    <property type="match status" value="1"/>
</dbReference>
<dbReference type="InterPro" id="IPR006143">
    <property type="entry name" value="RND_pump_MFP"/>
</dbReference>
<accession>A0ABS9EM80</accession>
<dbReference type="EMBL" id="JAKGUD010000004">
    <property type="protein sequence ID" value="MCF4142260.1"/>
    <property type="molecule type" value="Genomic_DNA"/>
</dbReference>
<feature type="domain" description="Multidrug resistance protein MdtA-like barrel-sandwich hybrid" evidence="5">
    <location>
        <begin position="76"/>
        <end position="205"/>
    </location>
</feature>
<comment type="subcellular location">
    <subcellularLocation>
        <location evidence="1">Cell envelope</location>
    </subcellularLocation>
</comment>
<evidence type="ECO:0000313" key="9">
    <source>
        <dbReference type="Proteomes" id="UP001200430"/>
    </source>
</evidence>
<dbReference type="Gene3D" id="2.40.420.20">
    <property type="match status" value="1"/>
</dbReference>
<feature type="domain" description="Multidrug resistance protein MdtA-like C-terminal permuted SH3" evidence="7">
    <location>
        <begin position="300"/>
        <end position="362"/>
    </location>
</feature>
<dbReference type="InterPro" id="IPR058625">
    <property type="entry name" value="MdtA-like_BSH"/>
</dbReference>
<organism evidence="8 9">
    <name type="scientific">Dethiosulfovibrio marinus</name>
    <dbReference type="NCBI Taxonomy" id="133532"/>
    <lineage>
        <taxon>Bacteria</taxon>
        <taxon>Thermotogati</taxon>
        <taxon>Synergistota</taxon>
        <taxon>Synergistia</taxon>
        <taxon>Synergistales</taxon>
        <taxon>Dethiosulfovibrionaceae</taxon>
        <taxon>Dethiosulfovibrio</taxon>
    </lineage>
</organism>
<dbReference type="RefSeq" id="WP_236099017.1">
    <property type="nucleotide sequence ID" value="NZ_JAKGUD010000004.1"/>
</dbReference>
<evidence type="ECO:0000259" key="4">
    <source>
        <dbReference type="Pfam" id="PF25876"/>
    </source>
</evidence>
<dbReference type="SUPFAM" id="SSF111369">
    <property type="entry name" value="HlyD-like secretion proteins"/>
    <property type="match status" value="1"/>
</dbReference>
<gene>
    <name evidence="8" type="ORF">L2W38_05490</name>
</gene>
<evidence type="ECO:0000256" key="1">
    <source>
        <dbReference type="ARBA" id="ARBA00004196"/>
    </source>
</evidence>
<reference evidence="8 9" key="1">
    <citation type="submission" date="2022-01" db="EMBL/GenBank/DDBJ databases">
        <title>Dethiosulfovibrio faecalis sp. nov., a novel proteolytic, non-sulfur-reducing bacterium isolated from a marine aquaculture solid waste bioreactor.</title>
        <authorList>
            <person name="Grabowski S."/>
            <person name="Apolinario E."/>
            <person name="Schneider N."/>
            <person name="Marshall C.W."/>
            <person name="Sowers K.R."/>
        </authorList>
    </citation>
    <scope>NUCLEOTIDE SEQUENCE [LARGE SCALE GENOMIC DNA]</scope>
    <source>
        <strain evidence="8 9">DSM 12537</strain>
    </source>
</reference>
<evidence type="ECO:0000256" key="3">
    <source>
        <dbReference type="ARBA" id="ARBA00022448"/>
    </source>
</evidence>
<dbReference type="Gene3D" id="1.10.287.470">
    <property type="entry name" value="Helix hairpin bin"/>
    <property type="match status" value="1"/>
</dbReference>
<dbReference type="PANTHER" id="PTHR30469:SF20">
    <property type="entry name" value="EFFLUX RND TRANSPORTER PERIPLASMIC ADAPTOR SUBUNIT"/>
    <property type="match status" value="1"/>
</dbReference>
<proteinExistence type="inferred from homology"/>
<keyword evidence="9" id="KW-1185">Reference proteome</keyword>
<dbReference type="NCBIfam" id="TIGR01730">
    <property type="entry name" value="RND_mfp"/>
    <property type="match status" value="1"/>
</dbReference>
<evidence type="ECO:0000256" key="2">
    <source>
        <dbReference type="ARBA" id="ARBA00009477"/>
    </source>
</evidence>
<dbReference type="Pfam" id="PF25967">
    <property type="entry name" value="RND-MFP_C"/>
    <property type="match status" value="1"/>
</dbReference>
<dbReference type="Gene3D" id="2.40.50.100">
    <property type="match status" value="1"/>
</dbReference>
<dbReference type="InterPro" id="IPR058627">
    <property type="entry name" value="MdtA-like_C"/>
</dbReference>
<protein>
    <submittedName>
        <fullName evidence="8">Efflux RND transporter periplasmic adaptor subunit</fullName>
    </submittedName>
</protein>
<name>A0ABS9EM80_9BACT</name>
<dbReference type="Gene3D" id="2.40.30.170">
    <property type="match status" value="1"/>
</dbReference>
<evidence type="ECO:0000259" key="5">
    <source>
        <dbReference type="Pfam" id="PF25917"/>
    </source>
</evidence>
<comment type="similarity">
    <text evidence="2">Belongs to the membrane fusion protein (MFP) (TC 8.A.1) family.</text>
</comment>
<dbReference type="Pfam" id="PF25954">
    <property type="entry name" value="Beta-barrel_RND_2"/>
    <property type="match status" value="1"/>
</dbReference>
<dbReference type="InterPro" id="IPR058624">
    <property type="entry name" value="MdtA-like_HH"/>
</dbReference>
<evidence type="ECO:0000313" key="8">
    <source>
        <dbReference type="EMBL" id="MCF4142260.1"/>
    </source>
</evidence>